<reference evidence="4" key="2">
    <citation type="submission" date="2025-08" db="UniProtKB">
        <authorList>
            <consortium name="RefSeq"/>
        </authorList>
    </citation>
    <scope>IDENTIFICATION</scope>
    <source>
        <tissue evidence="4">Whole plant</tissue>
    </source>
</reference>
<dbReference type="GeneID" id="127747668"/>
<dbReference type="Pfam" id="PF03732">
    <property type="entry name" value="Retrotrans_gag"/>
    <property type="match status" value="1"/>
</dbReference>
<feature type="compositionally biased region" description="Basic and acidic residues" evidence="1">
    <location>
        <begin position="186"/>
        <end position="196"/>
    </location>
</feature>
<dbReference type="InterPro" id="IPR005162">
    <property type="entry name" value="Retrotrans_gag_dom"/>
</dbReference>
<evidence type="ECO:0000259" key="2">
    <source>
        <dbReference type="Pfam" id="PF03732"/>
    </source>
</evidence>
<feature type="region of interest" description="Disordered" evidence="1">
    <location>
        <begin position="171"/>
        <end position="204"/>
    </location>
</feature>
<name>A0A9C6WJ84_ARADU</name>
<keyword evidence="3" id="KW-1185">Reference proteome</keyword>
<protein>
    <submittedName>
        <fullName evidence="4">Uncharacterized protein LOC127747668</fullName>
    </submittedName>
</protein>
<dbReference type="AlphaFoldDB" id="A0A9C6WJ84"/>
<organism evidence="3 4">
    <name type="scientific">Arachis duranensis</name>
    <name type="common">Wild peanut</name>
    <dbReference type="NCBI Taxonomy" id="130453"/>
    <lineage>
        <taxon>Eukaryota</taxon>
        <taxon>Viridiplantae</taxon>
        <taxon>Streptophyta</taxon>
        <taxon>Embryophyta</taxon>
        <taxon>Tracheophyta</taxon>
        <taxon>Spermatophyta</taxon>
        <taxon>Magnoliopsida</taxon>
        <taxon>eudicotyledons</taxon>
        <taxon>Gunneridae</taxon>
        <taxon>Pentapetalae</taxon>
        <taxon>rosids</taxon>
        <taxon>fabids</taxon>
        <taxon>Fabales</taxon>
        <taxon>Fabaceae</taxon>
        <taxon>Papilionoideae</taxon>
        <taxon>50 kb inversion clade</taxon>
        <taxon>dalbergioids sensu lato</taxon>
        <taxon>Dalbergieae</taxon>
        <taxon>Pterocarpus clade</taxon>
        <taxon>Arachis</taxon>
    </lineage>
</organism>
<gene>
    <name evidence="4" type="primary">LOC127747668</name>
</gene>
<evidence type="ECO:0000313" key="4">
    <source>
        <dbReference type="RefSeq" id="XP_052117767.1"/>
    </source>
</evidence>
<evidence type="ECO:0000256" key="1">
    <source>
        <dbReference type="SAM" id="MobiDB-lite"/>
    </source>
</evidence>
<evidence type="ECO:0000313" key="3">
    <source>
        <dbReference type="Proteomes" id="UP000515211"/>
    </source>
</evidence>
<dbReference type="PANTHER" id="PTHR33223">
    <property type="entry name" value="CCHC-TYPE DOMAIN-CONTAINING PROTEIN"/>
    <property type="match status" value="1"/>
</dbReference>
<feature type="domain" description="Retrotransposon gag" evidence="2">
    <location>
        <begin position="45"/>
        <end position="121"/>
    </location>
</feature>
<dbReference type="RefSeq" id="XP_052117767.1">
    <property type="nucleotide sequence ID" value="XM_052261807.1"/>
</dbReference>
<dbReference type="Proteomes" id="UP000515211">
    <property type="component" value="Chromosome 5"/>
</dbReference>
<proteinExistence type="predicted"/>
<dbReference type="KEGG" id="adu:127747668"/>
<dbReference type="PANTHER" id="PTHR33223:SF10">
    <property type="entry name" value="AMINOTRANSFERASE-LIKE PLANT MOBILE DOMAIN-CONTAINING PROTEIN"/>
    <property type="match status" value="1"/>
</dbReference>
<sequence length="384" mass="43570">MGATPFHHSILEVQLAKHFDKPTDMRYDGTQDPQKYLTAFEARMILEGPVIRWFNALPQGSVTTFADITRAFLAQFTTCIVKANHLINLLGVTQRSGEPTRKYLDRFNNKYLEIDGLTDSVASLCLTNGMLNEDFRKHLTTKPVWTMQEIQNMAREYINDEEVSQVVAANKWQPAHLPTRQPGNGERSREHSKDGGPTKPFKPFPRVGKFTNYTPLTVPMVEVYQQIADKGILSKPRQLKDRTSGNKNLYCDYHKGFGHKTQDCFDLKDALEQAIREANDGSVGSIRGDLEMAVACDNASLSLRKKSKEASRVFLADLDARIDDKPRLEPEGDLEKFRVGDSEDKFTFINRNLPHNLKEPLIDMIRANGDLFTWTPVDMPGIDH</sequence>
<accession>A0A9C6WJ84</accession>
<reference evidence="3" key="1">
    <citation type="journal article" date="2016" name="Nat. Genet.">
        <title>The genome sequences of Arachis duranensis and Arachis ipaensis, the diploid ancestors of cultivated peanut.</title>
        <authorList>
            <person name="Bertioli D.J."/>
            <person name="Cannon S.B."/>
            <person name="Froenicke L."/>
            <person name="Huang G."/>
            <person name="Farmer A.D."/>
            <person name="Cannon E.K."/>
            <person name="Liu X."/>
            <person name="Gao D."/>
            <person name="Clevenger J."/>
            <person name="Dash S."/>
            <person name="Ren L."/>
            <person name="Moretzsohn M.C."/>
            <person name="Shirasawa K."/>
            <person name="Huang W."/>
            <person name="Vidigal B."/>
            <person name="Abernathy B."/>
            <person name="Chu Y."/>
            <person name="Niederhuth C.E."/>
            <person name="Umale P."/>
            <person name="Araujo A.C."/>
            <person name="Kozik A."/>
            <person name="Kim K.D."/>
            <person name="Burow M.D."/>
            <person name="Varshney R.K."/>
            <person name="Wang X."/>
            <person name="Zhang X."/>
            <person name="Barkley N."/>
            <person name="Guimaraes P.M."/>
            <person name="Isobe S."/>
            <person name="Guo B."/>
            <person name="Liao B."/>
            <person name="Stalker H.T."/>
            <person name="Schmitz R.J."/>
            <person name="Scheffler B.E."/>
            <person name="Leal-Bertioli S.C."/>
            <person name="Xun X."/>
            <person name="Jackson S.A."/>
            <person name="Michelmore R."/>
            <person name="Ozias-Akins P."/>
        </authorList>
    </citation>
    <scope>NUCLEOTIDE SEQUENCE [LARGE SCALE GENOMIC DNA]</scope>
    <source>
        <strain evidence="3">cv. V14167</strain>
    </source>
</reference>